<evidence type="ECO:0000313" key="3">
    <source>
        <dbReference type="Proteomes" id="UP000284706"/>
    </source>
</evidence>
<name>A0A409VH53_9AGAR</name>
<evidence type="ECO:0000256" key="1">
    <source>
        <dbReference type="SAM" id="MobiDB-lite"/>
    </source>
</evidence>
<dbReference type="Pfam" id="PF17104">
    <property type="entry name" value="YBL010C_LAA2"/>
    <property type="match status" value="1"/>
</dbReference>
<feature type="region of interest" description="Disordered" evidence="1">
    <location>
        <begin position="1"/>
        <end position="26"/>
    </location>
</feature>
<dbReference type="AlphaFoldDB" id="A0A409VH53"/>
<dbReference type="EMBL" id="NHYE01005650">
    <property type="protein sequence ID" value="PPQ65588.1"/>
    <property type="molecule type" value="Genomic_DNA"/>
</dbReference>
<feature type="region of interest" description="Disordered" evidence="1">
    <location>
        <begin position="50"/>
        <end position="78"/>
    </location>
</feature>
<comment type="caution">
    <text evidence="2">The sequence shown here is derived from an EMBL/GenBank/DDBJ whole genome shotgun (WGS) entry which is preliminary data.</text>
</comment>
<dbReference type="InParanoid" id="A0A409VH53"/>
<dbReference type="PANTHER" id="PTHR38698">
    <property type="entry name" value="EXPRESSED PROTEIN"/>
    <property type="match status" value="1"/>
</dbReference>
<protein>
    <submittedName>
        <fullName evidence="2">Uncharacterized protein</fullName>
    </submittedName>
</protein>
<reference evidence="2 3" key="1">
    <citation type="journal article" date="2018" name="Evol. Lett.">
        <title>Horizontal gene cluster transfer increased hallucinogenic mushroom diversity.</title>
        <authorList>
            <person name="Reynolds H.T."/>
            <person name="Vijayakumar V."/>
            <person name="Gluck-Thaler E."/>
            <person name="Korotkin H.B."/>
            <person name="Matheny P.B."/>
            <person name="Slot J.C."/>
        </authorList>
    </citation>
    <scope>NUCLEOTIDE SEQUENCE [LARGE SCALE GENOMIC DNA]</scope>
    <source>
        <strain evidence="2 3">SRW20</strain>
    </source>
</reference>
<feature type="region of interest" description="Disordered" evidence="1">
    <location>
        <begin position="207"/>
        <end position="248"/>
    </location>
</feature>
<feature type="compositionally biased region" description="Polar residues" evidence="1">
    <location>
        <begin position="222"/>
        <end position="237"/>
    </location>
</feature>
<gene>
    <name evidence="2" type="ORF">CVT26_000536</name>
</gene>
<dbReference type="STRING" id="231916.A0A409VH53"/>
<proteinExistence type="predicted"/>
<sequence length="347" mass="38510">MDDDLTFGASIWAASEPSDRTEPLESEMSVAKLTSFDDPAFDDFDEFEVPTEMSNNTSKDDDFGDFDDFTEANTEPSSAFGDIVDFENRIAGPSSQVWRTLQLDPFPSQANLGNEIDETLAPVWSYEDIDDVTTDESIREAEGISQILLTPSSREMYKMLLQTPPQTKPPNWTRSRIRRQHLITLGIPINLDEVLPRANVKPLPPLEVHMRPMSAPPGSRPQLGNGNGSSTKPNSRAGTPRPGQQGIFAQFGPKPELDMTRINKLLQLNPESLTMQPLANLERYLAEIRSQTANTSELLTYLLQSRDALQQDSETYNGLIAEMVGQAQNLKSGKTRMGSIRRGSGMS</sequence>
<dbReference type="PANTHER" id="PTHR38698:SF1">
    <property type="entry name" value="FUNGAL PROTEIN"/>
    <property type="match status" value="1"/>
</dbReference>
<evidence type="ECO:0000313" key="2">
    <source>
        <dbReference type="EMBL" id="PPQ65588.1"/>
    </source>
</evidence>
<accession>A0A409VH53</accession>
<keyword evidence="3" id="KW-1185">Reference proteome</keyword>
<dbReference type="OrthoDB" id="5378975at2759"/>
<dbReference type="InterPro" id="IPR031355">
    <property type="entry name" value="YBL010C/LAA2-like"/>
</dbReference>
<dbReference type="Proteomes" id="UP000284706">
    <property type="component" value="Unassembled WGS sequence"/>
</dbReference>
<organism evidence="2 3">
    <name type="scientific">Gymnopilus dilepis</name>
    <dbReference type="NCBI Taxonomy" id="231916"/>
    <lineage>
        <taxon>Eukaryota</taxon>
        <taxon>Fungi</taxon>
        <taxon>Dikarya</taxon>
        <taxon>Basidiomycota</taxon>
        <taxon>Agaricomycotina</taxon>
        <taxon>Agaricomycetes</taxon>
        <taxon>Agaricomycetidae</taxon>
        <taxon>Agaricales</taxon>
        <taxon>Agaricineae</taxon>
        <taxon>Hymenogastraceae</taxon>
        <taxon>Gymnopilus</taxon>
    </lineage>
</organism>